<dbReference type="Proteomes" id="UP000287651">
    <property type="component" value="Unassembled WGS sequence"/>
</dbReference>
<proteinExistence type="predicted"/>
<dbReference type="AlphaFoldDB" id="A0A427AQH7"/>
<protein>
    <submittedName>
        <fullName evidence="2">Uncharacterized protein</fullName>
    </submittedName>
</protein>
<evidence type="ECO:0000256" key="1">
    <source>
        <dbReference type="SAM" id="MobiDB-lite"/>
    </source>
</evidence>
<sequence length="230" mass="25092">MAPALTSPSSRPSGRRRPRPPQTRQNLFSFGKPMGDGSSEEEAKELDGTTDKANRFFIDFRKIPDAKSLVPVIISPEESKRQNAVESAFQDAESIAKATVPATKVVVTIGVADKGPSAEVTTDVLEVIRAAEHAVVYNSGPGGFSGRSMYNVLDGITSSSNLFVRSQQLTLGESSLVAELDVSYTLIKAGQPHRAHTGWWQQKREVPPKQVNSRYLNEVLHQCHGGQLHR</sequence>
<evidence type="ECO:0000313" key="3">
    <source>
        <dbReference type="Proteomes" id="UP000287651"/>
    </source>
</evidence>
<feature type="region of interest" description="Disordered" evidence="1">
    <location>
        <begin position="1"/>
        <end position="48"/>
    </location>
</feature>
<gene>
    <name evidence="2" type="ORF">B296_00023387</name>
</gene>
<name>A0A427AQH7_ENSVE</name>
<evidence type="ECO:0000313" key="2">
    <source>
        <dbReference type="EMBL" id="RRT78453.1"/>
    </source>
</evidence>
<organism evidence="2 3">
    <name type="scientific">Ensete ventricosum</name>
    <name type="common">Abyssinian banana</name>
    <name type="synonym">Musa ensete</name>
    <dbReference type="NCBI Taxonomy" id="4639"/>
    <lineage>
        <taxon>Eukaryota</taxon>
        <taxon>Viridiplantae</taxon>
        <taxon>Streptophyta</taxon>
        <taxon>Embryophyta</taxon>
        <taxon>Tracheophyta</taxon>
        <taxon>Spermatophyta</taxon>
        <taxon>Magnoliopsida</taxon>
        <taxon>Liliopsida</taxon>
        <taxon>Zingiberales</taxon>
        <taxon>Musaceae</taxon>
        <taxon>Ensete</taxon>
    </lineage>
</organism>
<reference evidence="2 3" key="1">
    <citation type="journal article" date="2014" name="Agronomy (Basel)">
        <title>A Draft Genome Sequence for Ensete ventricosum, the Drought-Tolerant Tree Against Hunger.</title>
        <authorList>
            <person name="Harrison J."/>
            <person name="Moore K.A."/>
            <person name="Paszkiewicz K."/>
            <person name="Jones T."/>
            <person name="Grant M."/>
            <person name="Ambacheew D."/>
            <person name="Muzemil S."/>
            <person name="Studholme D.J."/>
        </authorList>
    </citation>
    <scope>NUCLEOTIDE SEQUENCE [LARGE SCALE GENOMIC DNA]</scope>
</reference>
<comment type="caution">
    <text evidence="2">The sequence shown here is derived from an EMBL/GenBank/DDBJ whole genome shotgun (WGS) entry which is preliminary data.</text>
</comment>
<accession>A0A427AQH7</accession>
<dbReference type="PANTHER" id="PTHR47711">
    <property type="entry name" value="PROTEIN PLASTID TRANSCRIPTIONALLY ACTIVE 16, CHLOROPLASTIC"/>
    <property type="match status" value="1"/>
</dbReference>
<dbReference type="PANTHER" id="PTHR47711:SF2">
    <property type="entry name" value="PROTEIN PLASTID TRANSCRIPTIONALLY ACTIVE 16, CHLOROPLASTIC"/>
    <property type="match status" value="1"/>
</dbReference>
<dbReference type="EMBL" id="AMZH03001672">
    <property type="protein sequence ID" value="RRT78453.1"/>
    <property type="molecule type" value="Genomic_DNA"/>
</dbReference>